<reference evidence="1 2" key="1">
    <citation type="submission" date="2018-11" db="EMBL/GenBank/DDBJ databases">
        <title>Genome sequencing and assembly of Clostridium tagluense strain A121.</title>
        <authorList>
            <person name="Murakami T."/>
            <person name="Segawa T."/>
            <person name="Shcherbakova V.A."/>
            <person name="Mori H."/>
            <person name="Yoshimura Y."/>
        </authorList>
    </citation>
    <scope>NUCLEOTIDE SEQUENCE [LARGE SCALE GENOMIC DNA]</scope>
    <source>
        <strain evidence="1 2">A121</strain>
    </source>
</reference>
<organism evidence="1 2">
    <name type="scientific">Clostridium tagluense</name>
    <dbReference type="NCBI Taxonomy" id="360422"/>
    <lineage>
        <taxon>Bacteria</taxon>
        <taxon>Bacillati</taxon>
        <taxon>Bacillota</taxon>
        <taxon>Clostridia</taxon>
        <taxon>Eubacteriales</taxon>
        <taxon>Clostridiaceae</taxon>
        <taxon>Clostridium</taxon>
    </lineage>
</organism>
<dbReference type="EMBL" id="BHYK01000014">
    <property type="protein sequence ID" value="GCD11060.1"/>
    <property type="molecule type" value="Genomic_DNA"/>
</dbReference>
<evidence type="ECO:0000313" key="1">
    <source>
        <dbReference type="EMBL" id="GCD11060.1"/>
    </source>
</evidence>
<comment type="caution">
    <text evidence="1">The sequence shown here is derived from an EMBL/GenBank/DDBJ whole genome shotgun (WGS) entry which is preliminary data.</text>
</comment>
<name>A0A401UNF6_9CLOT</name>
<sequence>MSDTPKEILRDYIKDQNFTSTNEILASVKDMFRDILEEALES</sequence>
<protein>
    <submittedName>
        <fullName evidence="1">Uncharacterized protein</fullName>
    </submittedName>
</protein>
<keyword evidence="2" id="KW-1185">Reference proteome</keyword>
<dbReference type="Proteomes" id="UP000287872">
    <property type="component" value="Unassembled WGS sequence"/>
</dbReference>
<accession>A0A401UNF6</accession>
<evidence type="ECO:0000313" key="2">
    <source>
        <dbReference type="Proteomes" id="UP000287872"/>
    </source>
</evidence>
<proteinExistence type="predicted"/>
<gene>
    <name evidence="1" type="ORF">Ctaglu_26830</name>
</gene>
<dbReference type="AlphaFoldDB" id="A0A401UNF6"/>
<dbReference type="RefSeq" id="WP_267901279.1">
    <property type="nucleotide sequence ID" value="NZ_BHYK01000014.1"/>
</dbReference>